<evidence type="ECO:0000259" key="6">
    <source>
        <dbReference type="Pfam" id="PF00384"/>
    </source>
</evidence>
<gene>
    <name evidence="7" type="ORF">E3J38_01695</name>
</gene>
<dbReference type="Gene3D" id="3.40.228.10">
    <property type="entry name" value="Dimethylsulfoxide Reductase, domain 2"/>
    <property type="match status" value="1"/>
</dbReference>
<dbReference type="SUPFAM" id="SSF53706">
    <property type="entry name" value="Formate dehydrogenase/DMSO reductase, domains 1-3"/>
    <property type="match status" value="1"/>
</dbReference>
<dbReference type="InterPro" id="IPR006656">
    <property type="entry name" value="Mopterin_OxRdtase"/>
</dbReference>
<feature type="non-terminal residue" evidence="7">
    <location>
        <position position="520"/>
    </location>
</feature>
<accession>A0A523XTV6</accession>
<dbReference type="Proteomes" id="UP000315534">
    <property type="component" value="Unassembled WGS sequence"/>
</dbReference>
<keyword evidence="4" id="KW-0411">Iron-sulfur</keyword>
<comment type="subcellular location">
    <subcellularLocation>
        <location evidence="2">Cell envelope</location>
    </subcellularLocation>
</comment>
<dbReference type="AlphaFoldDB" id="A0A523XTV6"/>
<dbReference type="GO" id="GO:0030151">
    <property type="term" value="F:molybdenum ion binding"/>
    <property type="evidence" value="ECO:0007669"/>
    <property type="project" value="TreeGrafter"/>
</dbReference>
<dbReference type="EMBL" id="SOIP01000099">
    <property type="protein sequence ID" value="TET82724.1"/>
    <property type="molecule type" value="Genomic_DNA"/>
</dbReference>
<evidence type="ECO:0000256" key="5">
    <source>
        <dbReference type="ARBA" id="ARBA00023002"/>
    </source>
</evidence>
<dbReference type="GO" id="GO:0009055">
    <property type="term" value="F:electron transfer activity"/>
    <property type="evidence" value="ECO:0007669"/>
    <property type="project" value="TreeGrafter"/>
</dbReference>
<organism evidence="7 8">
    <name type="scientific">candidate division TA06 bacterium</name>
    <dbReference type="NCBI Taxonomy" id="2250710"/>
    <lineage>
        <taxon>Bacteria</taxon>
        <taxon>Bacteria division TA06</taxon>
    </lineage>
</organism>
<dbReference type="Gene3D" id="3.40.50.740">
    <property type="match status" value="1"/>
</dbReference>
<evidence type="ECO:0000256" key="3">
    <source>
        <dbReference type="ARBA" id="ARBA00010312"/>
    </source>
</evidence>
<keyword evidence="4" id="KW-0408">Iron</keyword>
<sequence>MTNHWIDIRNSDCIMIIGSNAAENHPISFKWVTKAIDKGATLISVDPRFTRTSSKAHIYAPIRSGTDIAFIGGIINYCFSNKLYNKEYVVNYTNGAHLINSGYKLNDGLFSGFSRGKRAYDKSSWQYQKGADGIPKRDPSLRDENCVLNLMKKHYSRYTPEMVSKVAGCPKDVFLKVAKAYCDTGKKGKVGTIMYAMGTTQHTHGTQNVRSYALLQLLLGNIGLAGGGINALRGESNVQGSTDHCLLFHIIPGYLKTPRADNVSLKAYLEKWTPKSKDAKSVNYWKNLPKFTVSLLKAFFGKAATNANDFAYAYLPKIEGNYSHIAMFEKMYEGGIKGLFILGQNPAVAGPNARMEKKAMENLDWLVAADLWSTETANFWKGPEANAKKIKTEVFLLPAASSVEKEGSITNSGRWGQWRYKAVNPPGDAKEDLYILSGVFTRLKNLYKKKGGKYPDPILDCAWNYGEHPDPHMVAKEINGYDLKTGKLLANFTKLKSDGTTSSGNWLYSGSYNEDGNMMA</sequence>
<evidence type="ECO:0000313" key="7">
    <source>
        <dbReference type="EMBL" id="TET82724.1"/>
    </source>
</evidence>
<comment type="cofactor">
    <cofactor evidence="1">
        <name>[4Fe-4S] cluster</name>
        <dbReference type="ChEBI" id="CHEBI:49883"/>
    </cofactor>
</comment>
<feature type="domain" description="Molybdopterin oxidoreductase" evidence="6">
    <location>
        <begin position="2"/>
        <end position="96"/>
    </location>
</feature>
<dbReference type="GO" id="GO:0030313">
    <property type="term" value="C:cell envelope"/>
    <property type="evidence" value="ECO:0007669"/>
    <property type="project" value="UniProtKB-SubCell"/>
</dbReference>
<evidence type="ECO:0000256" key="4">
    <source>
        <dbReference type="ARBA" id="ARBA00022485"/>
    </source>
</evidence>
<comment type="caution">
    <text evidence="7">The sequence shown here is derived from an EMBL/GenBank/DDBJ whole genome shotgun (WGS) entry which is preliminary data.</text>
</comment>
<evidence type="ECO:0000256" key="1">
    <source>
        <dbReference type="ARBA" id="ARBA00001966"/>
    </source>
</evidence>
<dbReference type="GO" id="GO:0051539">
    <property type="term" value="F:4 iron, 4 sulfur cluster binding"/>
    <property type="evidence" value="ECO:0007669"/>
    <property type="project" value="UniProtKB-KW"/>
</dbReference>
<feature type="domain" description="Molybdopterin oxidoreductase" evidence="6">
    <location>
        <begin position="171"/>
        <end position="438"/>
    </location>
</feature>
<evidence type="ECO:0000256" key="2">
    <source>
        <dbReference type="ARBA" id="ARBA00004196"/>
    </source>
</evidence>
<dbReference type="Pfam" id="PF00384">
    <property type="entry name" value="Molybdopterin"/>
    <property type="match status" value="2"/>
</dbReference>
<dbReference type="GO" id="GO:0009061">
    <property type="term" value="P:anaerobic respiration"/>
    <property type="evidence" value="ECO:0007669"/>
    <property type="project" value="TreeGrafter"/>
</dbReference>
<reference evidence="7 8" key="1">
    <citation type="submission" date="2019-03" db="EMBL/GenBank/DDBJ databases">
        <title>Metabolic potential of uncultured bacteria and archaea associated with petroleum seepage in deep-sea sediments.</title>
        <authorList>
            <person name="Dong X."/>
            <person name="Hubert C."/>
        </authorList>
    </citation>
    <scope>NUCLEOTIDE SEQUENCE [LARGE SCALE GENOMIC DNA]</scope>
    <source>
        <strain evidence="7">E29_bin36</strain>
    </source>
</reference>
<evidence type="ECO:0000313" key="8">
    <source>
        <dbReference type="Proteomes" id="UP000315534"/>
    </source>
</evidence>
<protein>
    <submittedName>
        <fullName evidence="7">Formate dehydrogenase</fullName>
    </submittedName>
</protein>
<dbReference type="PANTHER" id="PTHR43598">
    <property type="entry name" value="TUNGSTEN-CONTAINING FORMYLMETHANOFURAN DEHYDROGENASE 2 SUBUNIT B"/>
    <property type="match status" value="1"/>
</dbReference>
<keyword evidence="4" id="KW-0004">4Fe-4S</keyword>
<comment type="similarity">
    <text evidence="3">Belongs to the prokaryotic molybdopterin-containing oxidoreductase family.</text>
</comment>
<dbReference type="PANTHER" id="PTHR43598:SF1">
    <property type="entry name" value="FORMATE DEHYDROGENASE-O MAJOR SUBUNIT"/>
    <property type="match status" value="1"/>
</dbReference>
<proteinExistence type="inferred from homology"/>
<name>A0A523XTV6_UNCT6</name>
<keyword evidence="4" id="KW-0479">Metal-binding</keyword>
<dbReference type="GO" id="GO:0016491">
    <property type="term" value="F:oxidoreductase activity"/>
    <property type="evidence" value="ECO:0007669"/>
    <property type="project" value="UniProtKB-KW"/>
</dbReference>
<keyword evidence="5" id="KW-0560">Oxidoreductase</keyword>